<dbReference type="NCBIfam" id="TIGR02436">
    <property type="entry name" value="four helix bundle protein"/>
    <property type="match status" value="1"/>
</dbReference>
<dbReference type="EMBL" id="JACJPW010000137">
    <property type="protein sequence ID" value="MBD2185698.1"/>
    <property type="molecule type" value="Genomic_DNA"/>
</dbReference>
<dbReference type="SUPFAM" id="SSF158446">
    <property type="entry name" value="IVS-encoded protein-like"/>
    <property type="match status" value="1"/>
</dbReference>
<evidence type="ECO:0000313" key="1">
    <source>
        <dbReference type="EMBL" id="MBD2185698.1"/>
    </source>
</evidence>
<dbReference type="RefSeq" id="WP_190474250.1">
    <property type="nucleotide sequence ID" value="NZ_JACJPW010000137.1"/>
</dbReference>
<name>A0A926VL40_9CYAN</name>
<dbReference type="Pfam" id="PF05635">
    <property type="entry name" value="23S_rRNA_IVP"/>
    <property type="match status" value="1"/>
</dbReference>
<accession>A0A926VL40</accession>
<evidence type="ECO:0000313" key="2">
    <source>
        <dbReference type="Proteomes" id="UP000641646"/>
    </source>
</evidence>
<dbReference type="InterPro" id="IPR036583">
    <property type="entry name" value="23S_rRNA_IVS_sf"/>
</dbReference>
<proteinExistence type="predicted"/>
<keyword evidence="2" id="KW-1185">Reference proteome</keyword>
<dbReference type="Gene3D" id="1.20.1440.60">
    <property type="entry name" value="23S rRNA-intervening sequence"/>
    <property type="match status" value="1"/>
</dbReference>
<dbReference type="InterPro" id="IPR012657">
    <property type="entry name" value="23S_rRNA-intervening_sequence"/>
</dbReference>
<dbReference type="PANTHER" id="PTHR38471">
    <property type="entry name" value="FOUR HELIX BUNDLE PROTEIN"/>
    <property type="match status" value="1"/>
</dbReference>
<reference evidence="1" key="1">
    <citation type="journal article" date="2015" name="ISME J.">
        <title>Draft Genome Sequence of Streptomyces incarnatus NRRL8089, which Produces the Nucleoside Antibiotic Sinefungin.</title>
        <authorList>
            <person name="Oshima K."/>
            <person name="Hattori M."/>
            <person name="Shimizu H."/>
            <person name="Fukuda K."/>
            <person name="Nemoto M."/>
            <person name="Inagaki K."/>
            <person name="Tamura T."/>
        </authorList>
    </citation>
    <scope>NUCLEOTIDE SEQUENCE</scope>
    <source>
        <strain evidence="1">FACHB-1375</strain>
    </source>
</reference>
<dbReference type="AlphaFoldDB" id="A0A926VL40"/>
<organism evidence="1 2">
    <name type="scientific">Aerosakkonema funiforme FACHB-1375</name>
    <dbReference type="NCBI Taxonomy" id="2949571"/>
    <lineage>
        <taxon>Bacteria</taxon>
        <taxon>Bacillati</taxon>
        <taxon>Cyanobacteriota</taxon>
        <taxon>Cyanophyceae</taxon>
        <taxon>Oscillatoriophycideae</taxon>
        <taxon>Aerosakkonematales</taxon>
        <taxon>Aerosakkonemataceae</taxon>
        <taxon>Aerosakkonema</taxon>
    </lineage>
</organism>
<comment type="caution">
    <text evidence="1">The sequence shown here is derived from an EMBL/GenBank/DDBJ whole genome shotgun (WGS) entry which is preliminary data.</text>
</comment>
<dbReference type="PANTHER" id="PTHR38471:SF2">
    <property type="entry name" value="FOUR HELIX BUNDLE PROTEIN"/>
    <property type="match status" value="1"/>
</dbReference>
<protein>
    <submittedName>
        <fullName evidence="1">Four helix bundle protein</fullName>
    </submittedName>
</protein>
<dbReference type="Proteomes" id="UP000641646">
    <property type="component" value="Unassembled WGS sequence"/>
</dbReference>
<sequence length="119" mass="13817">MTDFKELPEWEKAHSLTVAVYEITDKFPERELQGITQQIRLASAAVPIKIAQGCVKYEREEQIKLFELAIDAAIELEYYLLLSYELDFLNIADYDRLVSSVVEVKEKLESLIERMKTNS</sequence>
<reference evidence="1" key="2">
    <citation type="submission" date="2020-08" db="EMBL/GenBank/DDBJ databases">
        <authorList>
            <person name="Chen M."/>
            <person name="Teng W."/>
            <person name="Zhao L."/>
            <person name="Hu C."/>
            <person name="Zhou Y."/>
            <person name="Han B."/>
            <person name="Song L."/>
            <person name="Shu W."/>
        </authorList>
    </citation>
    <scope>NUCLEOTIDE SEQUENCE</scope>
    <source>
        <strain evidence="1">FACHB-1375</strain>
    </source>
</reference>
<gene>
    <name evidence="1" type="ORF">H6G03_32330</name>
</gene>